<reference evidence="8" key="1">
    <citation type="submission" date="2015-07" db="EMBL/GenBank/DDBJ databases">
        <title>Transcriptome Assembly of Anthurium amnicola.</title>
        <authorList>
            <person name="Suzuki J."/>
        </authorList>
    </citation>
    <scope>NUCLEOTIDE SEQUENCE</scope>
</reference>
<dbReference type="GO" id="GO:0005975">
    <property type="term" value="P:carbohydrate metabolic process"/>
    <property type="evidence" value="ECO:0007669"/>
    <property type="project" value="InterPro"/>
</dbReference>
<feature type="non-terminal residue" evidence="8">
    <location>
        <position position="1"/>
    </location>
</feature>
<evidence type="ECO:0000256" key="5">
    <source>
        <dbReference type="ARBA" id="ARBA00023295"/>
    </source>
</evidence>
<evidence type="ECO:0000313" key="8">
    <source>
        <dbReference type="EMBL" id="JAT56056.1"/>
    </source>
</evidence>
<dbReference type="EMBL" id="GDJX01011880">
    <property type="protein sequence ID" value="JAT56056.1"/>
    <property type="molecule type" value="Transcribed_RNA"/>
</dbReference>
<dbReference type="Pfam" id="PF00332">
    <property type="entry name" value="Glyco_hydro_17"/>
    <property type="match status" value="2"/>
</dbReference>
<dbReference type="InterPro" id="IPR000490">
    <property type="entry name" value="Glyco_hydro_17"/>
</dbReference>
<dbReference type="AlphaFoldDB" id="A0A1D1YN50"/>
<proteinExistence type="inferred from homology"/>
<dbReference type="InterPro" id="IPR044965">
    <property type="entry name" value="Glyco_hydro_17_plant"/>
</dbReference>
<evidence type="ECO:0000256" key="6">
    <source>
        <dbReference type="RuleBase" id="RU004335"/>
    </source>
</evidence>
<keyword evidence="2" id="KW-0732">Signal</keyword>
<dbReference type="GO" id="GO:0004553">
    <property type="term" value="F:hydrolase activity, hydrolyzing O-glycosyl compounds"/>
    <property type="evidence" value="ECO:0007669"/>
    <property type="project" value="InterPro"/>
</dbReference>
<protein>
    <submittedName>
        <fullName evidence="8">Glucan endo-1,3-beta-glucosidase 13</fullName>
    </submittedName>
</protein>
<dbReference type="Pfam" id="PF07983">
    <property type="entry name" value="X8"/>
    <property type="match status" value="1"/>
</dbReference>
<organism evidence="8">
    <name type="scientific">Anthurium amnicola</name>
    <dbReference type="NCBI Taxonomy" id="1678845"/>
    <lineage>
        <taxon>Eukaryota</taxon>
        <taxon>Viridiplantae</taxon>
        <taxon>Streptophyta</taxon>
        <taxon>Embryophyta</taxon>
        <taxon>Tracheophyta</taxon>
        <taxon>Spermatophyta</taxon>
        <taxon>Magnoliopsida</taxon>
        <taxon>Liliopsida</taxon>
        <taxon>Araceae</taxon>
        <taxon>Pothoideae</taxon>
        <taxon>Potheae</taxon>
        <taxon>Anthurium</taxon>
    </lineage>
</organism>
<feature type="domain" description="X8" evidence="7">
    <location>
        <begin position="282"/>
        <end position="335"/>
    </location>
</feature>
<accession>A0A1D1YN50</accession>
<dbReference type="InterPro" id="IPR017853">
    <property type="entry name" value="GH"/>
</dbReference>
<keyword evidence="3" id="KW-0378">Hydrolase</keyword>
<dbReference type="SMART" id="SM00768">
    <property type="entry name" value="X8"/>
    <property type="match status" value="1"/>
</dbReference>
<keyword evidence="5" id="KW-0326">Glycosidase</keyword>
<dbReference type="PANTHER" id="PTHR32227">
    <property type="entry name" value="GLUCAN ENDO-1,3-BETA-GLUCOSIDASE BG1-RELATED-RELATED"/>
    <property type="match status" value="1"/>
</dbReference>
<evidence type="ECO:0000259" key="7">
    <source>
        <dbReference type="SMART" id="SM00768"/>
    </source>
</evidence>
<feature type="non-terminal residue" evidence="8">
    <location>
        <position position="336"/>
    </location>
</feature>
<dbReference type="InterPro" id="IPR012946">
    <property type="entry name" value="X8"/>
</dbReference>
<keyword evidence="4" id="KW-1015">Disulfide bond</keyword>
<comment type="similarity">
    <text evidence="1 6">Belongs to the glycosyl hydrolase 17 family.</text>
</comment>
<dbReference type="Gene3D" id="3.20.20.80">
    <property type="entry name" value="Glycosidases"/>
    <property type="match status" value="1"/>
</dbReference>
<sequence length="336" mass="36388">KVGNEVFQQRPDLSSSLVRAMQNVYDGLAKVGLADAIKVSSPVAFDALDVSFPPSQGRFRGELQSYIRPMLDFHRRTGSDFTVNIYPYFAYRDNPDINLDYALGRLPNPGAFDDKSGKSYFSLLDAQLDAVYFAMAALGFTTAAHTDTIGIPHQRDGSGVSVSESGWSSNGESLRRLRWGPDAALARGGTSARRVELEMALQNASVAVEHGASVENAQAYNSNLVKRVLAGKTGTPLHPDADLDVYVFSLFNENLKPGLESERNFGLFYPDGTKVYDVQFRAWCVADPAAGREKLQAALDWACGPQGGANCGPIQPSGPCFEPDTVEAHASHAMND</sequence>
<evidence type="ECO:0000256" key="4">
    <source>
        <dbReference type="ARBA" id="ARBA00023157"/>
    </source>
</evidence>
<evidence type="ECO:0000256" key="3">
    <source>
        <dbReference type="ARBA" id="ARBA00022801"/>
    </source>
</evidence>
<gene>
    <name evidence="8" type="primary">At5g56590_4</name>
    <name evidence="8" type="ORF">g.106242</name>
</gene>
<dbReference type="SUPFAM" id="SSF51445">
    <property type="entry name" value="(Trans)glycosidases"/>
    <property type="match status" value="1"/>
</dbReference>
<name>A0A1D1YN50_9ARAE</name>
<evidence type="ECO:0000256" key="1">
    <source>
        <dbReference type="ARBA" id="ARBA00008773"/>
    </source>
</evidence>
<evidence type="ECO:0000256" key="2">
    <source>
        <dbReference type="ARBA" id="ARBA00022729"/>
    </source>
</evidence>